<comment type="caution">
    <text evidence="8">The sequence shown here is derived from an EMBL/GenBank/DDBJ whole genome shotgun (WGS) entry which is preliminary data.</text>
</comment>
<evidence type="ECO:0000259" key="7">
    <source>
        <dbReference type="PROSITE" id="PS50111"/>
    </source>
</evidence>
<keyword evidence="6" id="KW-1133">Transmembrane helix</keyword>
<dbReference type="CDD" id="cd11386">
    <property type="entry name" value="MCP_signal"/>
    <property type="match status" value="1"/>
</dbReference>
<dbReference type="STRING" id="1777141.AWB80_07584"/>
<keyword evidence="4" id="KW-0807">Transducer</keyword>
<keyword evidence="6" id="KW-0472">Membrane</keyword>
<accession>A0A158DYU6</accession>
<keyword evidence="6" id="KW-0812">Transmembrane</keyword>
<dbReference type="EMBL" id="FCOE02000051">
    <property type="protein sequence ID" value="SAK98867.1"/>
    <property type="molecule type" value="Genomic_DNA"/>
</dbReference>
<dbReference type="InterPro" id="IPR047347">
    <property type="entry name" value="YvaQ-like_sensor"/>
</dbReference>
<evidence type="ECO:0000256" key="6">
    <source>
        <dbReference type="SAM" id="Phobius"/>
    </source>
</evidence>
<dbReference type="FunFam" id="1.10.287.950:FF:000001">
    <property type="entry name" value="Methyl-accepting chemotaxis sensory transducer"/>
    <property type="match status" value="1"/>
</dbReference>
<dbReference type="PANTHER" id="PTHR43531:SF14">
    <property type="entry name" value="METHYL-ACCEPTING CHEMOTAXIS PROTEIN I-RELATED"/>
    <property type="match status" value="1"/>
</dbReference>
<name>A0A158DYU6_9BURK</name>
<proteinExistence type="inferred from homology"/>
<comment type="subcellular location">
    <subcellularLocation>
        <location evidence="1">Membrane</location>
    </subcellularLocation>
</comment>
<reference evidence="8" key="1">
    <citation type="submission" date="2016-01" db="EMBL/GenBank/DDBJ databases">
        <authorList>
            <person name="Peeters C."/>
        </authorList>
    </citation>
    <scope>NUCLEOTIDE SEQUENCE [LARGE SCALE GENOMIC DNA]</scope>
    <source>
        <strain evidence="8">LMG 29323</strain>
    </source>
</reference>
<dbReference type="GO" id="GO:0006935">
    <property type="term" value="P:chemotaxis"/>
    <property type="evidence" value="ECO:0007669"/>
    <property type="project" value="InterPro"/>
</dbReference>
<evidence type="ECO:0000256" key="2">
    <source>
        <dbReference type="ARBA" id="ARBA00022481"/>
    </source>
</evidence>
<feature type="transmembrane region" description="Helical" evidence="6">
    <location>
        <begin position="195"/>
        <end position="215"/>
    </location>
</feature>
<evidence type="ECO:0000256" key="1">
    <source>
        <dbReference type="ARBA" id="ARBA00004370"/>
    </source>
</evidence>
<evidence type="ECO:0000313" key="9">
    <source>
        <dbReference type="Proteomes" id="UP000054911"/>
    </source>
</evidence>
<evidence type="ECO:0000256" key="4">
    <source>
        <dbReference type="PROSITE-ProRule" id="PRU00284"/>
    </source>
</evidence>
<dbReference type="Pfam" id="PF00015">
    <property type="entry name" value="MCPsignal"/>
    <property type="match status" value="1"/>
</dbReference>
<dbReference type="CDD" id="cd19411">
    <property type="entry name" value="MCP2201-like_sensor"/>
    <property type="match status" value="1"/>
</dbReference>
<evidence type="ECO:0000256" key="5">
    <source>
        <dbReference type="SAM" id="Coils"/>
    </source>
</evidence>
<comment type="similarity">
    <text evidence="3">Belongs to the methyl-accepting chemotaxis (MCP) protein family.</text>
</comment>
<dbReference type="Pfam" id="PF12729">
    <property type="entry name" value="4HB_MCP_1"/>
    <property type="match status" value="1"/>
</dbReference>
<dbReference type="InterPro" id="IPR024478">
    <property type="entry name" value="HlyB_4HB_MCP"/>
</dbReference>
<dbReference type="GO" id="GO:0004888">
    <property type="term" value="F:transmembrane signaling receptor activity"/>
    <property type="evidence" value="ECO:0007669"/>
    <property type="project" value="InterPro"/>
</dbReference>
<keyword evidence="2" id="KW-0488">Methylation</keyword>
<dbReference type="SUPFAM" id="SSF58104">
    <property type="entry name" value="Methyl-accepting chemotaxis protein (MCP) signaling domain"/>
    <property type="match status" value="1"/>
</dbReference>
<dbReference type="InterPro" id="IPR004089">
    <property type="entry name" value="MCPsignal_dom"/>
</dbReference>
<dbReference type="GO" id="GO:0007165">
    <property type="term" value="P:signal transduction"/>
    <property type="evidence" value="ECO:0007669"/>
    <property type="project" value="UniProtKB-KW"/>
</dbReference>
<sequence>MNFQGMRVKTRLAIGFGVLTGALLVVAALSIEALHESNQRFTSFVDGINARAELAASVRTAVDRRAIAARNLVLVTKPADLEVEKAAVVQAHEDVQRDLRKFNELVSSATDVPPEVRARVAEINRVESQYGPVALDIVDLALKGKHAEAIAHMNDECRPLLAALVKATQEYSDMTHARETQLVAESAAHYAFSRMLLLGVCALAVFAAIFAGLAITRSILRALGAEPDTLSDVAKRVADGDLRPVADAGKAPANSVLASMSTMQLNLVELIGNVRASAESIATGSNQIATGNVDLSTRTEEQAASLEETAASVEQLTSTVRQNAEHAQHANTLSADASAIAQQGNAAVSRMIETMSDISARSGQIAEITGMIEGIAFQTNILALNAAVEAARAGEEGRGFAVVAAEVRSLAQRSSSAAKEIKELINASVGRITEGSKFAGDAGATMTDVLHAVSKVRDIMNEIAAASNEQSRGIEQLSQAIAQMDQVTQQNAALVEEAAAASQSLDDQGRRLTDAVSFFRLATH</sequence>
<evidence type="ECO:0000256" key="3">
    <source>
        <dbReference type="ARBA" id="ARBA00029447"/>
    </source>
</evidence>
<feature type="domain" description="Methyl-accepting transducer" evidence="7">
    <location>
        <begin position="277"/>
        <end position="506"/>
    </location>
</feature>
<keyword evidence="5" id="KW-0175">Coiled coil</keyword>
<dbReference type="InterPro" id="IPR004090">
    <property type="entry name" value="Chemotax_Me-accpt_rcpt"/>
</dbReference>
<dbReference type="InterPro" id="IPR051310">
    <property type="entry name" value="MCP_chemotaxis"/>
</dbReference>
<dbReference type="AlphaFoldDB" id="A0A158DYU6"/>
<dbReference type="OrthoDB" id="5441488at2"/>
<dbReference type="Proteomes" id="UP000054911">
    <property type="component" value="Unassembled WGS sequence"/>
</dbReference>
<organism evidence="8 9">
    <name type="scientific">Caballeronia pedi</name>
    <dbReference type="NCBI Taxonomy" id="1777141"/>
    <lineage>
        <taxon>Bacteria</taxon>
        <taxon>Pseudomonadati</taxon>
        <taxon>Pseudomonadota</taxon>
        <taxon>Betaproteobacteria</taxon>
        <taxon>Burkholderiales</taxon>
        <taxon>Burkholderiaceae</taxon>
        <taxon>Caballeronia</taxon>
    </lineage>
</organism>
<keyword evidence="9" id="KW-1185">Reference proteome</keyword>
<protein>
    <submittedName>
        <fullName evidence="8">Methyl-accepting chemotaxis protein</fullName>
    </submittedName>
</protein>
<evidence type="ECO:0000313" key="8">
    <source>
        <dbReference type="EMBL" id="SAK98867.1"/>
    </source>
</evidence>
<dbReference type="PRINTS" id="PR00260">
    <property type="entry name" value="CHEMTRNSDUCR"/>
</dbReference>
<dbReference type="PANTHER" id="PTHR43531">
    <property type="entry name" value="PROTEIN ICFG"/>
    <property type="match status" value="1"/>
</dbReference>
<dbReference type="SMART" id="SM00283">
    <property type="entry name" value="MA"/>
    <property type="match status" value="1"/>
</dbReference>
<dbReference type="PROSITE" id="PS50111">
    <property type="entry name" value="CHEMOTAXIS_TRANSDUC_2"/>
    <property type="match status" value="1"/>
</dbReference>
<dbReference type="Gene3D" id="1.10.287.950">
    <property type="entry name" value="Methyl-accepting chemotaxis protein"/>
    <property type="match status" value="1"/>
</dbReference>
<gene>
    <name evidence="8" type="ORF">AWB80_07584</name>
</gene>
<feature type="coiled-coil region" evidence="5">
    <location>
        <begin position="477"/>
        <end position="504"/>
    </location>
</feature>
<dbReference type="RefSeq" id="WP_087131925.1">
    <property type="nucleotide sequence ID" value="NZ_FCOE02000051.1"/>
</dbReference>
<dbReference type="GO" id="GO:0005886">
    <property type="term" value="C:plasma membrane"/>
    <property type="evidence" value="ECO:0007669"/>
    <property type="project" value="TreeGrafter"/>
</dbReference>